<evidence type="ECO:0000256" key="1">
    <source>
        <dbReference type="ARBA" id="ARBA00005417"/>
    </source>
</evidence>
<evidence type="ECO:0000256" key="4">
    <source>
        <dbReference type="ARBA" id="ARBA00022840"/>
    </source>
</evidence>
<sequence length="251" mass="27388">MTALLRLDSVTVSRGGRAVLRDVCLEVFAGERLALVGDNGAGKTTLLRTLVGLEKPSGGRVIAFGAECRCEKDFRPVRARAGFLFQDPDDQLFSPTVIEDVAFGPLNLGLNQRDAVRRAEETLERLGLAHLARRVTHRLSGGEKRLASLAAVLAMRPDALLLDEPTNALDASHLARLTEILQTLDVAMVLVSHDRTFLGKLATRAALLRDGLLTPATLHRHPHSHEHVHIHGLDEGHAHAHENKDQPPSRT</sequence>
<dbReference type="AlphaFoldDB" id="A0A212R7K2"/>
<keyword evidence="3" id="KW-0547">Nucleotide-binding</keyword>
<dbReference type="RefSeq" id="WP_088520150.1">
    <property type="nucleotide sequence ID" value="NZ_FYDG01000003.1"/>
</dbReference>
<dbReference type="EMBL" id="FYDG01000003">
    <property type="protein sequence ID" value="SNB68166.1"/>
    <property type="molecule type" value="Genomic_DNA"/>
</dbReference>
<accession>A0A212R7K2</accession>
<dbReference type="InterPro" id="IPR015856">
    <property type="entry name" value="ABC_transpr_CbiO/EcfA_su"/>
</dbReference>
<keyword evidence="4 6" id="KW-0067">ATP-binding</keyword>
<dbReference type="CDD" id="cd03225">
    <property type="entry name" value="ABC_cobalt_CbiO_domain1"/>
    <property type="match status" value="1"/>
</dbReference>
<dbReference type="PANTHER" id="PTHR43553">
    <property type="entry name" value="HEAVY METAL TRANSPORTER"/>
    <property type="match status" value="1"/>
</dbReference>
<comment type="similarity">
    <text evidence="1">Belongs to the ABC transporter superfamily.</text>
</comment>
<evidence type="ECO:0000259" key="5">
    <source>
        <dbReference type="PROSITE" id="PS50893"/>
    </source>
</evidence>
<keyword evidence="7" id="KW-1185">Reference proteome</keyword>
<dbReference type="Proteomes" id="UP000198418">
    <property type="component" value="Unassembled WGS sequence"/>
</dbReference>
<evidence type="ECO:0000313" key="7">
    <source>
        <dbReference type="Proteomes" id="UP000198418"/>
    </source>
</evidence>
<keyword evidence="2" id="KW-0813">Transport</keyword>
<dbReference type="PROSITE" id="PS50893">
    <property type="entry name" value="ABC_TRANSPORTER_2"/>
    <property type="match status" value="1"/>
</dbReference>
<name>A0A212R7K2_RHOAC</name>
<dbReference type="GO" id="GO:0005524">
    <property type="term" value="F:ATP binding"/>
    <property type="evidence" value="ECO:0007669"/>
    <property type="project" value="UniProtKB-KW"/>
</dbReference>
<dbReference type="PROSITE" id="PS00211">
    <property type="entry name" value="ABC_TRANSPORTER_1"/>
    <property type="match status" value="1"/>
</dbReference>
<organism evidence="6 7">
    <name type="scientific">Rhodoblastus acidophilus</name>
    <name type="common">Rhodopseudomonas acidophila</name>
    <dbReference type="NCBI Taxonomy" id="1074"/>
    <lineage>
        <taxon>Bacteria</taxon>
        <taxon>Pseudomonadati</taxon>
        <taxon>Pseudomonadota</taxon>
        <taxon>Alphaproteobacteria</taxon>
        <taxon>Hyphomicrobiales</taxon>
        <taxon>Rhodoblastaceae</taxon>
        <taxon>Rhodoblastus</taxon>
    </lineage>
</organism>
<reference evidence="7" key="1">
    <citation type="submission" date="2017-06" db="EMBL/GenBank/DDBJ databases">
        <authorList>
            <person name="Varghese N."/>
            <person name="Submissions S."/>
        </authorList>
    </citation>
    <scope>NUCLEOTIDE SEQUENCE [LARGE SCALE GENOMIC DNA]</scope>
    <source>
        <strain evidence="7">DSM 137</strain>
    </source>
</reference>
<dbReference type="GO" id="GO:0043190">
    <property type="term" value="C:ATP-binding cassette (ABC) transporter complex"/>
    <property type="evidence" value="ECO:0007669"/>
    <property type="project" value="TreeGrafter"/>
</dbReference>
<dbReference type="GO" id="GO:0042626">
    <property type="term" value="F:ATPase-coupled transmembrane transporter activity"/>
    <property type="evidence" value="ECO:0007669"/>
    <property type="project" value="TreeGrafter"/>
</dbReference>
<dbReference type="InterPro" id="IPR017871">
    <property type="entry name" value="ABC_transporter-like_CS"/>
</dbReference>
<dbReference type="InterPro" id="IPR050095">
    <property type="entry name" value="ECF_ABC_transporter_ATP-bd"/>
</dbReference>
<dbReference type="PANTHER" id="PTHR43553:SF24">
    <property type="entry name" value="ENERGY-COUPLING FACTOR TRANSPORTER ATP-BINDING PROTEIN ECFA1"/>
    <property type="match status" value="1"/>
</dbReference>
<dbReference type="OrthoDB" id="9782163at2"/>
<proteinExistence type="inferred from homology"/>
<gene>
    <name evidence="6" type="ORF">SAMN06265338_1037</name>
</gene>
<evidence type="ECO:0000256" key="3">
    <source>
        <dbReference type="ARBA" id="ARBA00022741"/>
    </source>
</evidence>
<dbReference type="GO" id="GO:0016887">
    <property type="term" value="F:ATP hydrolysis activity"/>
    <property type="evidence" value="ECO:0007669"/>
    <property type="project" value="InterPro"/>
</dbReference>
<feature type="domain" description="ABC transporter" evidence="5">
    <location>
        <begin position="5"/>
        <end position="235"/>
    </location>
</feature>
<protein>
    <submittedName>
        <fullName evidence="6">Cobalt/nickel transport system ATP-binding protein</fullName>
    </submittedName>
</protein>
<evidence type="ECO:0000256" key="2">
    <source>
        <dbReference type="ARBA" id="ARBA00022448"/>
    </source>
</evidence>
<dbReference type="Gene3D" id="3.40.50.300">
    <property type="entry name" value="P-loop containing nucleotide triphosphate hydrolases"/>
    <property type="match status" value="1"/>
</dbReference>
<evidence type="ECO:0000313" key="6">
    <source>
        <dbReference type="EMBL" id="SNB68166.1"/>
    </source>
</evidence>
<dbReference type="SUPFAM" id="SSF52540">
    <property type="entry name" value="P-loop containing nucleoside triphosphate hydrolases"/>
    <property type="match status" value="1"/>
</dbReference>
<dbReference type="SMART" id="SM00382">
    <property type="entry name" value="AAA"/>
    <property type="match status" value="1"/>
</dbReference>
<dbReference type="InterPro" id="IPR003439">
    <property type="entry name" value="ABC_transporter-like_ATP-bd"/>
</dbReference>
<dbReference type="InterPro" id="IPR003593">
    <property type="entry name" value="AAA+_ATPase"/>
</dbReference>
<dbReference type="Pfam" id="PF00005">
    <property type="entry name" value="ABC_tran"/>
    <property type="match status" value="1"/>
</dbReference>
<dbReference type="InterPro" id="IPR027417">
    <property type="entry name" value="P-loop_NTPase"/>
</dbReference>